<dbReference type="PANTHER" id="PTHR21569:SF1">
    <property type="entry name" value="SMALL RIBOSOMAL SUBUNIT PROTEIN US9M"/>
    <property type="match status" value="1"/>
</dbReference>
<keyword evidence="10" id="KW-1185">Reference proteome</keyword>
<dbReference type="InterPro" id="IPR023035">
    <property type="entry name" value="Ribosomal_uS9_bac/plastid"/>
</dbReference>
<evidence type="ECO:0000256" key="6">
    <source>
        <dbReference type="ARBA" id="ARBA00039318"/>
    </source>
</evidence>
<evidence type="ECO:0000256" key="8">
    <source>
        <dbReference type="RuleBase" id="RU003815"/>
    </source>
</evidence>
<dbReference type="InterPro" id="IPR020574">
    <property type="entry name" value="Ribosomal_uS9_CS"/>
</dbReference>
<dbReference type="OrthoDB" id="10254627at2759"/>
<keyword evidence="4" id="KW-0496">Mitochondrion</keyword>
<reference evidence="9 10" key="1">
    <citation type="submission" date="2014-03" db="EMBL/GenBank/DDBJ databases">
        <title>The genome of Kluyveromyces dobzhanskii.</title>
        <authorList>
            <person name="Nystedt B."/>
            <person name="Astrom S."/>
        </authorList>
    </citation>
    <scope>NUCLEOTIDE SEQUENCE [LARGE SCALE GENOMIC DNA]</scope>
    <source>
        <strain evidence="9 10">CBS 2104</strain>
    </source>
</reference>
<evidence type="ECO:0000313" key="9">
    <source>
        <dbReference type="EMBL" id="CDO96327.1"/>
    </source>
</evidence>
<dbReference type="GO" id="GO:0006412">
    <property type="term" value="P:translation"/>
    <property type="evidence" value="ECO:0007669"/>
    <property type="project" value="InterPro"/>
</dbReference>
<keyword evidence="3 8" id="KW-0689">Ribosomal protein</keyword>
<dbReference type="GO" id="GO:0005763">
    <property type="term" value="C:mitochondrial small ribosomal subunit"/>
    <property type="evidence" value="ECO:0007669"/>
    <property type="project" value="TreeGrafter"/>
</dbReference>
<keyword evidence="5 8" id="KW-0687">Ribonucleoprotein</keyword>
<dbReference type="PANTHER" id="PTHR21569">
    <property type="entry name" value="RIBOSOMAL PROTEIN S9"/>
    <property type="match status" value="1"/>
</dbReference>
<organism evidence="9 10">
    <name type="scientific">Kluyveromyces dobzhanskii CBS 2104</name>
    <dbReference type="NCBI Taxonomy" id="1427455"/>
    <lineage>
        <taxon>Eukaryota</taxon>
        <taxon>Fungi</taxon>
        <taxon>Dikarya</taxon>
        <taxon>Ascomycota</taxon>
        <taxon>Saccharomycotina</taxon>
        <taxon>Saccharomycetes</taxon>
        <taxon>Saccharomycetales</taxon>
        <taxon>Saccharomycetaceae</taxon>
        <taxon>Kluyveromyces</taxon>
    </lineage>
</organism>
<dbReference type="GO" id="GO:0003723">
    <property type="term" value="F:RNA binding"/>
    <property type="evidence" value="ECO:0007669"/>
    <property type="project" value="TreeGrafter"/>
</dbReference>
<evidence type="ECO:0000256" key="7">
    <source>
        <dbReference type="ARBA" id="ARBA00042623"/>
    </source>
</evidence>
<dbReference type="InterPro" id="IPR020568">
    <property type="entry name" value="Ribosomal_Su5_D2-typ_SF"/>
</dbReference>
<proteinExistence type="inferred from homology"/>
<comment type="subcellular location">
    <subcellularLocation>
        <location evidence="1">Mitochondrion</location>
    </subcellularLocation>
</comment>
<dbReference type="FunFam" id="3.30.230.10:FF:000001">
    <property type="entry name" value="30S ribosomal protein S9"/>
    <property type="match status" value="1"/>
</dbReference>
<dbReference type="Pfam" id="PF00380">
    <property type="entry name" value="Ribosomal_S9"/>
    <property type="match status" value="1"/>
</dbReference>
<evidence type="ECO:0000256" key="1">
    <source>
        <dbReference type="ARBA" id="ARBA00004173"/>
    </source>
</evidence>
<dbReference type="GO" id="GO:0003735">
    <property type="term" value="F:structural constituent of ribosome"/>
    <property type="evidence" value="ECO:0007669"/>
    <property type="project" value="InterPro"/>
</dbReference>
<evidence type="ECO:0000256" key="4">
    <source>
        <dbReference type="ARBA" id="ARBA00023128"/>
    </source>
</evidence>
<dbReference type="InterPro" id="IPR014721">
    <property type="entry name" value="Ribsml_uS5_D2-typ_fold_subgr"/>
</dbReference>
<dbReference type="NCBIfam" id="NF001099">
    <property type="entry name" value="PRK00132.1"/>
    <property type="match status" value="1"/>
</dbReference>
<dbReference type="Proteomes" id="UP000031516">
    <property type="component" value="Unassembled WGS sequence"/>
</dbReference>
<dbReference type="SUPFAM" id="SSF54211">
    <property type="entry name" value="Ribosomal protein S5 domain 2-like"/>
    <property type="match status" value="1"/>
</dbReference>
<protein>
    <recommendedName>
        <fullName evidence="6">Small ribosomal subunit protein uS9m</fullName>
    </recommendedName>
    <alternativeName>
        <fullName evidence="7">37S ribosomal protein S9, mitochondrial</fullName>
    </alternativeName>
</protein>
<dbReference type="InterPro" id="IPR000754">
    <property type="entry name" value="Ribosomal_uS9"/>
</dbReference>
<evidence type="ECO:0000256" key="5">
    <source>
        <dbReference type="ARBA" id="ARBA00023274"/>
    </source>
</evidence>
<comment type="caution">
    <text evidence="9">The sequence shown here is derived from an EMBL/GenBank/DDBJ whole genome shotgun (WGS) entry which is preliminary data.</text>
</comment>
<dbReference type="PROSITE" id="PS00360">
    <property type="entry name" value="RIBOSOMAL_S9"/>
    <property type="match status" value="1"/>
</dbReference>
<dbReference type="AlphaFoldDB" id="A0A0A8LB93"/>
<sequence length="298" mass="33891">MFSRIAGLSLREGLTVQKRLFSYARPLFENSRPERGSASRRYEAGAGVRDGAEYGYTGTRIIPKLSTFYSANPHHEAHVDNLEALLRKYIKYPTVQVDERPAWLSLPEYALIGGGSRLKSTQYKQLLFLLNRLNSIDSQLVTDEISNVLAKYHKKTKLQPQRETLKELDEFGRSVAVGKRKTSTAKVYVVRGEGKILVNDRQLNDYFVKMKDRESIMYPFKAIDSVGKYNVFALVSGGGITAQADAIMHAIGKSLVAFNPLLKTRLHRSGVLTRDYRHVERKKPGKRKARKMPTWVKR</sequence>
<name>A0A0A8LB93_9SACH</name>
<gene>
    <name evidence="9" type="ORF">KLDO_g4534</name>
</gene>
<accession>A0A0A8LB93</accession>
<dbReference type="EMBL" id="CCBQ010000047">
    <property type="protein sequence ID" value="CDO96327.1"/>
    <property type="molecule type" value="Genomic_DNA"/>
</dbReference>
<evidence type="ECO:0000313" key="10">
    <source>
        <dbReference type="Proteomes" id="UP000031516"/>
    </source>
</evidence>
<evidence type="ECO:0000256" key="3">
    <source>
        <dbReference type="ARBA" id="ARBA00022980"/>
    </source>
</evidence>
<comment type="similarity">
    <text evidence="2 8">Belongs to the universal ribosomal protein uS9 family.</text>
</comment>
<dbReference type="Gene3D" id="3.30.230.10">
    <property type="match status" value="1"/>
</dbReference>
<evidence type="ECO:0000256" key="2">
    <source>
        <dbReference type="ARBA" id="ARBA00005251"/>
    </source>
</evidence>